<gene>
    <name evidence="1" type="ORF">IWQ57_007021</name>
</gene>
<keyword evidence="2" id="KW-1185">Reference proteome</keyword>
<comment type="caution">
    <text evidence="1">The sequence shown here is derived from an EMBL/GenBank/DDBJ whole genome shotgun (WGS) entry which is preliminary data.</text>
</comment>
<evidence type="ECO:0000313" key="1">
    <source>
        <dbReference type="EMBL" id="KAJ2757710.1"/>
    </source>
</evidence>
<reference evidence="1" key="1">
    <citation type="submission" date="2022-07" db="EMBL/GenBank/DDBJ databases">
        <title>Phylogenomic reconstructions and comparative analyses of Kickxellomycotina fungi.</title>
        <authorList>
            <person name="Reynolds N.K."/>
            <person name="Stajich J.E."/>
            <person name="Barry K."/>
            <person name="Grigoriev I.V."/>
            <person name="Crous P."/>
            <person name="Smith M.E."/>
        </authorList>
    </citation>
    <scope>NUCLEOTIDE SEQUENCE</scope>
    <source>
        <strain evidence="1">CBS 109366</strain>
    </source>
</reference>
<proteinExistence type="predicted"/>
<evidence type="ECO:0000313" key="2">
    <source>
        <dbReference type="Proteomes" id="UP001140234"/>
    </source>
</evidence>
<organism evidence="1 2">
    <name type="scientific">Coemansia nantahalensis</name>
    <dbReference type="NCBI Taxonomy" id="2789366"/>
    <lineage>
        <taxon>Eukaryota</taxon>
        <taxon>Fungi</taxon>
        <taxon>Fungi incertae sedis</taxon>
        <taxon>Zoopagomycota</taxon>
        <taxon>Kickxellomycotina</taxon>
        <taxon>Kickxellomycetes</taxon>
        <taxon>Kickxellales</taxon>
        <taxon>Kickxellaceae</taxon>
        <taxon>Coemansia</taxon>
    </lineage>
</organism>
<name>A0ACC1JI50_9FUNG</name>
<dbReference type="EMBL" id="JANBUJ010004342">
    <property type="protein sequence ID" value="KAJ2757710.1"/>
    <property type="molecule type" value="Genomic_DNA"/>
</dbReference>
<protein>
    <submittedName>
        <fullName evidence="1">Uncharacterized protein</fullName>
    </submittedName>
</protein>
<sequence>MMLGQVRDRVSLTWVSVAILGVSALYALLRARPGEGDRCRALESTGWWVEGAGLAWQPQGCTMRQYTRADVRRCFKPAAAGAQGAAPYALFIGDSTVRNKFYAFARLVDPQFAKGSGQPAVHADIDFAWPADFEDAGT</sequence>
<feature type="non-terminal residue" evidence="1">
    <location>
        <position position="138"/>
    </location>
</feature>
<accession>A0ACC1JI50</accession>
<dbReference type="Proteomes" id="UP001140234">
    <property type="component" value="Unassembled WGS sequence"/>
</dbReference>